<dbReference type="CDD" id="cd06071">
    <property type="entry name" value="Beach"/>
    <property type="match status" value="1"/>
</dbReference>
<dbReference type="Pfam" id="PF14844">
    <property type="entry name" value="PH_BEACH"/>
    <property type="match status" value="1"/>
</dbReference>
<dbReference type="InterPro" id="IPR001680">
    <property type="entry name" value="WD40_rpt"/>
</dbReference>
<evidence type="ECO:0000256" key="1">
    <source>
        <dbReference type="ARBA" id="ARBA00022574"/>
    </source>
</evidence>
<feature type="domain" description="BEACH-type PH" evidence="6">
    <location>
        <begin position="2208"/>
        <end position="2314"/>
    </location>
</feature>
<gene>
    <name evidence="7" type="ORF">g.23644</name>
</gene>
<evidence type="ECO:0008006" key="8">
    <source>
        <dbReference type="Google" id="ProtNLM"/>
    </source>
</evidence>
<dbReference type="InterPro" id="IPR011993">
    <property type="entry name" value="PH-like_dom_sf"/>
</dbReference>
<feature type="compositionally biased region" description="Low complexity" evidence="4">
    <location>
        <begin position="1836"/>
        <end position="1858"/>
    </location>
</feature>
<dbReference type="InterPro" id="IPR023362">
    <property type="entry name" value="PH-BEACH_dom"/>
</dbReference>
<evidence type="ECO:0000259" key="5">
    <source>
        <dbReference type="PROSITE" id="PS50197"/>
    </source>
</evidence>
<dbReference type="SMART" id="SM00320">
    <property type="entry name" value="WD40"/>
    <property type="match status" value="4"/>
</dbReference>
<dbReference type="InterPro" id="IPR036322">
    <property type="entry name" value="WD40_repeat_dom_sf"/>
</dbReference>
<dbReference type="Pfam" id="PF02138">
    <property type="entry name" value="Beach"/>
    <property type="match status" value="1"/>
</dbReference>
<dbReference type="PROSITE" id="PS50294">
    <property type="entry name" value="WD_REPEATS_REGION"/>
    <property type="match status" value="1"/>
</dbReference>
<dbReference type="EMBL" id="GEDC01007538">
    <property type="protein sequence ID" value="JAS29760.1"/>
    <property type="molecule type" value="Transcribed_RNA"/>
</dbReference>
<dbReference type="SUPFAM" id="SSF48371">
    <property type="entry name" value="ARM repeat"/>
    <property type="match status" value="1"/>
</dbReference>
<sequence>MEQSCCISSLFIMLTRFISEDVCNELIVRTLQVVMSCGTCCCFPPYLLINKLIKIIVSKHGEQKIRNLCLVLLERTCYRQMGIFEEKPSSCELCINNYKFQSINDEIENSSKYNSNSDISVKSYVSNTSESYKFPKNKWSCFELFRDLLLSSNSSISCTVGTHLLRIVPKCSIVVKHEILFGIFHPVFLIIKNRYTKSKSDIDKFLVTTCLSVFTNLLGRVRFIEQFIELKTLDHIIEIMEEKCFMKLCCSIIEIVVIVQVWKLERATTKNNPSILKERSVYELGVLLENVKEISENYLARIQICYKSEQNNEGIEDQLEFESVFSWEAYCQLIDNLNTVWKTCANLSLYSPQIRLYFSAPSTSDLAKSLLLSVLKTIGKAIFIEDNKCKEKELLANQIHLKLLESLLVLCLVSPPIDAVKDLPVTIEVLLNELKPTLLNLTENSSMNMRHLCDMLLRSSFAQPSQQLVLPTHKVPKIGSFICEGAEAALSLAIALNSPDIEDQISDHDSTPDLTADEGYDADVEVLDMVVEQEKESSASTGSLCQSRKISSAMECRRHHVIMHPGLVLLTLDLIVHSTQSCLKSNNKESQLSDCVHCLNCISTMCRDSVENCGRLSQQKLLLRLINDFSEVLTVSNSSLAELQLAVLELITLLARHTIEAQELSQFIQFFISDKPPVEYLLPSLMKLILNCESQPSFIMRFPSTFPEGKMALHSLSTQAEETAVEMRTHHLAAGIQSSWSTCSLALPINTDLGWSMWLPGFSLSLWLRLDKQPTTPWRIPPTLINGSGSDSTQFDAYSDGFSEIWNYNGSYYTTSDEASNSTKKTKILKHIPSRLLHITSVGFSMMVLEIWADTKADTIIIRLIRPELKKQEVLCEAVVEGQLPCGIWHHLAINVKDACAPKRTVIEVTLIINGLVEIKREFSFIGVLLRKPRPSCLLLGHSGPSNGSLYIGNIMMFRTPVFCKESAMCLVAYGPDYNSITQADVGNTLPNFASVLKAKNVSSGLKWQSLLTEQTGLLKGLQENLLLLYSAGNHTTASAYPQVINNSSGVVGSLFPQGPGFRVAAVDNRASQLLPMVLSPVFFAPLSVQHFNGITTAANTIGGLPIFLFLFARVVELECCEESQAQALSLVLKLSRTTCDLYNQFLILDTYKLLRRVITCSKTPPGYHILKVLMDICCDKPGLLNICNKNRFFLNTQAECIIVLPDLLSKTILCSWRDWEPGSYMLQLFQALYILLRDDHPHREFNAWQLNRVHFVNSLLQFCKERFCHGEGLLPLDPAICSSIIELIRSLMGAPPEFSQIVLIFNFLVLIHPAHATYITHVRPSFYFLMSENKYLKRSDIKVDCSEVDSNKVQKNKAELSRRNEDIFNHLVKNNQTIDLSKLNNALTSLQIKQNIDNYNNGIVSKVSSTDSNITSFTCSSGQGSLENLNEWEIIKDVNGQRLSPYTNTKEPSSFETAEMDDEIHEKFTSENTRETVTSGIGSDQLYLRGSSFSTDNGTIDKFEDSQALIVEGLLFLLRDVVLVLPDAMAHEVLSSIIKAEVLLVMANHKNANVRSAVIKLLSAYLQRATEDEIMRFVRMKGFFLLANQLASYSATEDIVDGLVGMATGFHWLPLEKQLENEEIGEVTLESKQLAALIPLLALLPRSVHDSSLTSNILHLLQKLFVKVPQSVRTQMDNGLLEVLCKTLVAVAHTQQEPTNMHRVSEQELLLSRVHGFLVTILSIALNSPGNHNMQVLNDILVLMRYVEKKERLHCGAEANCVLSLRAAQCIILNSTLNLVQDKIISLQQTVASRIRSSATAFLSSVLSPNYEDLLFMESLTTSMSKRSSNADSINSQTSGSNHTSGSSNSSQKSSNKVPHSEIIDRFKIIIMKATEYFIHVDPVEEPYFSLNGRDSSFLCHLFTTLLSCMNVIVDRKACPKSTWSSAVWNCRDIIRNMCGQLFAWMILPGHKNELRLVAIQSIRNLTKVKEIMSSLLLTNNQLEQHFPLFLWELMYGPQSSQLSTTEIKLLEELQEQVQVWGVVSPQAIGHKHDPWIDDAAAVMKIIQSQRKNLCRQQEPLVNRLITKRESVVKVVCDYSLSVTKYVVEAQNTERKALMESFKSSLNDQILAEIQWKSIVNQLTHERAVWHFPKSYPRSWELDPTEGPGRVRIRLQRCHLFLEKRFFKQEFKDKQDSIKEKQPLSYLFSSEGNAVTSMSAMMIERLHLDEKIRHMAAAKIITPAYEVPGELLIGESCLYFVPSNEYLKAEVNSACMDIFSQSQAWHFEDIKEVHNRRIELQERALEIFLLNGKTFLMAFQSSNERDLFSNELSQCNLPHRIASDHLCDAVQLWREGQITNWDYLTTLNKMAGRSYNDLMQYPVMPFVLADYISDVLDLNDPKSFRNFKKPMAVQDKKNENHYIKNYNYLKHECIDAMNFDTLNKEPYHYGSHYSNSGTVLHFLVRMPPFTKMFLTYQDQNFDLPDRTFHSMYTTWRLTSSDSTTDVKELLPEFFYLPEFLTNAEGFNFGQRQNGLRVDDVGLPTWALNDPRRFILIHRQALESDFVRENLPHWIDLVFGYKQTGKAAVESINVFHPATYYGFDVESISDPMKREAWETMVRTFGQTPRQLFRAAHPMVIQSLTPKPASPPVIKGVKGLSWGNYVGSPADRPPTIIWQQQHRTPVATLIPLLTNDVFGLAPKTTLLLAYSKEKTVSLVSTGGTCVLGAALISWGHSDGIIRAKLKKEQPPYPALRPQHCGGSITICTSVPDCNQLWIGYDSGKILVYRYEFKPSRGVMEFLPDPVVLLGHPTAVLTITLSRAFSIAISGSIDGSAILWDLNRLMYIRSLPTISLPLNLTCVSETSGDLVTIGHDVENGGSTVRVHSINVVLVGSFTTREQITSVCFSMAPEGVSVNVVATGMADGTIRLWSSWDLAPVGNIIASPLHPVISLTYSHDSQHLYATLSNGSVIIWEGSSTKGASKTPKFLNLTTLI</sequence>
<proteinExistence type="predicted"/>
<feature type="repeat" description="WD" evidence="3">
    <location>
        <begin position="2787"/>
        <end position="2828"/>
    </location>
</feature>
<evidence type="ECO:0000259" key="6">
    <source>
        <dbReference type="PROSITE" id="PS51783"/>
    </source>
</evidence>
<dbReference type="CDD" id="cd01201">
    <property type="entry name" value="PH_BEACH"/>
    <property type="match status" value="1"/>
</dbReference>
<dbReference type="InterPro" id="IPR019775">
    <property type="entry name" value="WD40_repeat_CS"/>
</dbReference>
<dbReference type="FunFam" id="1.10.1540.10:FF:000001">
    <property type="entry name" value="neurobeachin isoform X1"/>
    <property type="match status" value="1"/>
</dbReference>
<organism evidence="7">
    <name type="scientific">Clastoptera arizonana</name>
    <name type="common">Arizona spittle bug</name>
    <dbReference type="NCBI Taxonomy" id="38151"/>
    <lineage>
        <taxon>Eukaryota</taxon>
        <taxon>Metazoa</taxon>
        <taxon>Ecdysozoa</taxon>
        <taxon>Arthropoda</taxon>
        <taxon>Hexapoda</taxon>
        <taxon>Insecta</taxon>
        <taxon>Pterygota</taxon>
        <taxon>Neoptera</taxon>
        <taxon>Paraneoptera</taxon>
        <taxon>Hemiptera</taxon>
        <taxon>Auchenorrhyncha</taxon>
        <taxon>Cercopoidea</taxon>
        <taxon>Clastopteridae</taxon>
        <taxon>Clastoptera</taxon>
    </lineage>
</organism>
<feature type="domain" description="BEACH" evidence="5">
    <location>
        <begin position="2319"/>
        <end position="2619"/>
    </location>
</feature>
<keyword evidence="2" id="KW-0677">Repeat</keyword>
<dbReference type="SMART" id="SM01026">
    <property type="entry name" value="Beach"/>
    <property type="match status" value="1"/>
</dbReference>
<protein>
    <recommendedName>
        <fullName evidence="8">Lysosomal-trafficking regulator</fullName>
    </recommendedName>
</protein>
<dbReference type="Gene3D" id="2.30.29.30">
    <property type="entry name" value="Pleckstrin-homology domain (PH domain)/Phosphotyrosine-binding domain (PTB)"/>
    <property type="match status" value="1"/>
</dbReference>
<dbReference type="SUPFAM" id="SSF81837">
    <property type="entry name" value="BEACH domain"/>
    <property type="match status" value="1"/>
</dbReference>
<evidence type="ECO:0000256" key="2">
    <source>
        <dbReference type="ARBA" id="ARBA00022737"/>
    </source>
</evidence>
<name>A0A1B6DVR8_9HEMI</name>
<dbReference type="PANTHER" id="PTHR13743:SF86">
    <property type="entry name" value="LYSOSOMAL-TRAFFICKING REGULATOR"/>
    <property type="match status" value="1"/>
</dbReference>
<reference evidence="7" key="1">
    <citation type="submission" date="2015-12" db="EMBL/GenBank/DDBJ databases">
        <title>De novo transcriptome assembly of four potential Pierce s Disease insect vectors from Arizona vineyards.</title>
        <authorList>
            <person name="Tassone E.E."/>
        </authorList>
    </citation>
    <scope>NUCLEOTIDE SEQUENCE</scope>
</reference>
<dbReference type="Gene3D" id="2.130.10.10">
    <property type="entry name" value="YVTN repeat-like/Quinoprotein amine dehydrogenase"/>
    <property type="match status" value="1"/>
</dbReference>
<dbReference type="PROSITE" id="PS51783">
    <property type="entry name" value="PH_BEACH"/>
    <property type="match status" value="1"/>
</dbReference>
<evidence type="ECO:0000313" key="7">
    <source>
        <dbReference type="EMBL" id="JAS29760.1"/>
    </source>
</evidence>
<evidence type="ECO:0000256" key="3">
    <source>
        <dbReference type="PROSITE-ProRule" id="PRU00221"/>
    </source>
</evidence>
<dbReference type="PROSITE" id="PS50197">
    <property type="entry name" value="BEACH"/>
    <property type="match status" value="1"/>
</dbReference>
<keyword evidence="1 3" id="KW-0853">WD repeat</keyword>
<dbReference type="PANTHER" id="PTHR13743">
    <property type="entry name" value="BEIGE/BEACH-RELATED"/>
    <property type="match status" value="1"/>
</dbReference>
<dbReference type="Gene3D" id="1.10.1540.10">
    <property type="entry name" value="BEACH domain"/>
    <property type="match status" value="1"/>
</dbReference>
<dbReference type="PROSITE" id="PS50082">
    <property type="entry name" value="WD_REPEATS_2"/>
    <property type="match status" value="1"/>
</dbReference>
<dbReference type="PROSITE" id="PS00678">
    <property type="entry name" value="WD_REPEATS_1"/>
    <property type="match status" value="1"/>
</dbReference>
<evidence type="ECO:0000256" key="4">
    <source>
        <dbReference type="SAM" id="MobiDB-lite"/>
    </source>
</evidence>
<accession>A0A1B6DVR8</accession>
<dbReference type="SUPFAM" id="SSF50978">
    <property type="entry name" value="WD40 repeat-like"/>
    <property type="match status" value="1"/>
</dbReference>
<dbReference type="SUPFAM" id="SSF50729">
    <property type="entry name" value="PH domain-like"/>
    <property type="match status" value="1"/>
</dbReference>
<dbReference type="InterPro" id="IPR036372">
    <property type="entry name" value="BEACH_dom_sf"/>
</dbReference>
<dbReference type="InterPro" id="IPR016024">
    <property type="entry name" value="ARM-type_fold"/>
</dbReference>
<dbReference type="InterPro" id="IPR000409">
    <property type="entry name" value="BEACH_dom"/>
</dbReference>
<dbReference type="InterPro" id="IPR015943">
    <property type="entry name" value="WD40/YVTN_repeat-like_dom_sf"/>
</dbReference>
<feature type="region of interest" description="Disordered" evidence="4">
    <location>
        <begin position="1828"/>
        <end position="1860"/>
    </location>
</feature>
<dbReference type="InterPro" id="IPR050865">
    <property type="entry name" value="BEACH_Domain"/>
</dbReference>